<evidence type="ECO:0000313" key="5">
    <source>
        <dbReference type="Proteomes" id="UP001203687"/>
    </source>
</evidence>
<dbReference type="InterPro" id="IPR037066">
    <property type="entry name" value="Plug_dom_sf"/>
</dbReference>
<dbReference type="Gene3D" id="2.60.40.1120">
    <property type="entry name" value="Carboxypeptidase-like, regulatory domain"/>
    <property type="match status" value="1"/>
</dbReference>
<feature type="domain" description="DUF4140" evidence="3">
    <location>
        <begin position="30"/>
        <end position="116"/>
    </location>
</feature>
<comment type="caution">
    <text evidence="4">The sequence shown here is derived from an EMBL/GenBank/DDBJ whole genome shotgun (WGS) entry which is preliminary data.</text>
</comment>
<dbReference type="InterPro" id="IPR011935">
    <property type="entry name" value="CHP02231"/>
</dbReference>
<feature type="chain" id="PRO_5046077949" evidence="1">
    <location>
        <begin position="18"/>
        <end position="705"/>
    </location>
</feature>
<keyword evidence="1" id="KW-0732">Signal</keyword>
<proteinExistence type="predicted"/>
<dbReference type="InterPro" id="IPR037291">
    <property type="entry name" value="DUF4139"/>
</dbReference>
<evidence type="ECO:0000313" key="4">
    <source>
        <dbReference type="EMBL" id="MCK8480644.1"/>
    </source>
</evidence>
<dbReference type="PANTHER" id="PTHR31005:SF8">
    <property type="entry name" value="DUF4139 DOMAIN-CONTAINING PROTEIN"/>
    <property type="match status" value="1"/>
</dbReference>
<dbReference type="InterPro" id="IPR008969">
    <property type="entry name" value="CarboxyPept-like_regulatory"/>
</dbReference>
<sequence>MKQFTLLLILISTISLAKTKNNTVTQLEDVTVYLSGAQINRTAEIKLPAGTSEFVFDKLSPNIQESSIQISGLENATILSINYGINYLLKQDTSEDVETIQKQINTLNDLIQTERHLISGYEEESYLITQNRALGTTAKVVNLEELKKFSSYYRTRITEIKSLIHQSSKAISGFNSDISDLEKQLRELNVTEKVQTGEIKIKLNTNRATDLNLNIKYNVYNAGWFPIYDIKADKINQPLELSYKAHVYQNTGNDWDDIKLTLSTSDPNTNNVKPEVKPKYLNFISSYSNYRSKNATKRYNYKYNPSVKTISGIVTSSIDGLPLPGVNVVEKGRTNGTSTDFDGRYTLQTTGGQELVFSYVGMTSETLPIHSSIMNVELLEDASVLDQVVVTAQGSAKRPNASFAQTLEGQVAGLKIASANGSSNINLRGVSTLSGNQPPLFIIDGIIADEEDFRYLNEEMIASVEVLKDLESTAIYGNRGRYGVVLIETKTDNFTSKGDLIEDGITNTRFEIKKAYSIPNNGDITVIEIENYTVPATYSYFAAPVLNENVFLTTKIKNWEQYNLLPAEANVYFEGSYSGKTHINPYSTTNELTISLGVDPNVVVKRTQPKDYKRNAFIGSNKVIAKQYDIELKNNKSSAIDVVLYDRIPISQNKGIKIDDIETGSSDYDDKKGILTWKLHLPANDKEVHKFSYTVKYPMYKRVNL</sequence>
<reference evidence="4" key="1">
    <citation type="submission" date="2022-04" db="EMBL/GenBank/DDBJ databases">
        <authorList>
            <person name="Ren T."/>
        </authorList>
    </citation>
    <scope>NUCLEOTIDE SEQUENCE</scope>
    <source>
        <strain evidence="4">F63249</strain>
    </source>
</reference>
<dbReference type="EMBL" id="JALPQF010000007">
    <property type="protein sequence ID" value="MCK8480644.1"/>
    <property type="molecule type" value="Genomic_DNA"/>
</dbReference>
<feature type="signal peptide" evidence="1">
    <location>
        <begin position="1"/>
        <end position="17"/>
    </location>
</feature>
<feature type="domain" description="DUF4139" evidence="2">
    <location>
        <begin position="213"/>
        <end position="698"/>
    </location>
</feature>
<dbReference type="Pfam" id="PF13600">
    <property type="entry name" value="DUF4140"/>
    <property type="match status" value="1"/>
</dbReference>
<evidence type="ECO:0000256" key="1">
    <source>
        <dbReference type="SAM" id="SignalP"/>
    </source>
</evidence>
<dbReference type="NCBIfam" id="TIGR02231">
    <property type="entry name" value="mucoidy inhibitor MuiA family protein"/>
    <property type="match status" value="2"/>
</dbReference>
<dbReference type="Gene3D" id="2.170.130.10">
    <property type="entry name" value="TonB-dependent receptor, plug domain"/>
    <property type="match status" value="1"/>
</dbReference>
<dbReference type="PANTHER" id="PTHR31005">
    <property type="entry name" value="DUF4139 DOMAIN-CONTAINING PROTEIN"/>
    <property type="match status" value="1"/>
</dbReference>
<accession>A0ABT0H8F3</accession>
<dbReference type="InterPro" id="IPR025554">
    <property type="entry name" value="DUF4140"/>
</dbReference>
<protein>
    <submittedName>
        <fullName evidence="4">Mucoidy inhibitor MuiA family protein</fullName>
    </submittedName>
</protein>
<dbReference type="SUPFAM" id="SSF56935">
    <property type="entry name" value="Porins"/>
    <property type="match status" value="1"/>
</dbReference>
<name>A0ABT0H8F3_9FLAO</name>
<dbReference type="Proteomes" id="UP001203687">
    <property type="component" value="Unassembled WGS sequence"/>
</dbReference>
<dbReference type="SUPFAM" id="SSF49464">
    <property type="entry name" value="Carboxypeptidase regulatory domain-like"/>
    <property type="match status" value="1"/>
</dbReference>
<dbReference type="RefSeq" id="WP_248412700.1">
    <property type="nucleotide sequence ID" value="NZ_JALPQF010000007.1"/>
</dbReference>
<gene>
    <name evidence="4" type="ORF">MUY34_08435</name>
</gene>
<evidence type="ECO:0000259" key="3">
    <source>
        <dbReference type="Pfam" id="PF13600"/>
    </source>
</evidence>
<keyword evidence="5" id="KW-1185">Reference proteome</keyword>
<evidence type="ECO:0000259" key="2">
    <source>
        <dbReference type="Pfam" id="PF13598"/>
    </source>
</evidence>
<dbReference type="Pfam" id="PF13598">
    <property type="entry name" value="DUF4139"/>
    <property type="match status" value="1"/>
</dbReference>
<dbReference type="Pfam" id="PF13715">
    <property type="entry name" value="CarbopepD_reg_2"/>
    <property type="match status" value="1"/>
</dbReference>
<organism evidence="4 5">
    <name type="scientific">Psychroserpens algicola</name>
    <dbReference type="NCBI Taxonomy" id="1719034"/>
    <lineage>
        <taxon>Bacteria</taxon>
        <taxon>Pseudomonadati</taxon>
        <taxon>Bacteroidota</taxon>
        <taxon>Flavobacteriia</taxon>
        <taxon>Flavobacteriales</taxon>
        <taxon>Flavobacteriaceae</taxon>
        <taxon>Psychroserpens</taxon>
    </lineage>
</organism>